<feature type="domain" description="SD-repeat containing protein B" evidence="6">
    <location>
        <begin position="5145"/>
        <end position="5258"/>
    </location>
</feature>
<evidence type="ECO:0000313" key="9">
    <source>
        <dbReference type="Proteomes" id="UP000322214"/>
    </source>
</evidence>
<evidence type="ECO:0000259" key="5">
    <source>
        <dbReference type="Pfam" id="PF14252"/>
    </source>
</evidence>
<feature type="domain" description="GEVED" evidence="7">
    <location>
        <begin position="1954"/>
        <end position="2027"/>
    </location>
</feature>
<feature type="region of interest" description="Disordered" evidence="4">
    <location>
        <begin position="4202"/>
        <end position="4222"/>
    </location>
</feature>
<evidence type="ECO:0000256" key="4">
    <source>
        <dbReference type="SAM" id="MobiDB-lite"/>
    </source>
</evidence>
<feature type="domain" description="SD-repeat containing protein B" evidence="6">
    <location>
        <begin position="4323"/>
        <end position="4436"/>
    </location>
</feature>
<dbReference type="OrthoDB" id="2806980at2"/>
<feature type="domain" description="SD-repeat containing protein B" evidence="6">
    <location>
        <begin position="3199"/>
        <end position="3316"/>
    </location>
</feature>
<evidence type="ECO:0000259" key="6">
    <source>
        <dbReference type="Pfam" id="PF17210"/>
    </source>
</evidence>
<feature type="domain" description="SD-repeat containing protein B" evidence="6">
    <location>
        <begin position="2030"/>
        <end position="2152"/>
    </location>
</feature>
<feature type="domain" description="GEVED" evidence="7">
    <location>
        <begin position="4522"/>
        <end position="4596"/>
    </location>
</feature>
<feature type="domain" description="SD-repeat containing protein B" evidence="6">
    <location>
        <begin position="5695"/>
        <end position="5808"/>
    </location>
</feature>
<dbReference type="KEGG" id="mff:MFFC18_42470"/>
<sequence length="7782" mass="796970">MANRRIGKRSKLDFISIVEQLEDRVLFDGVPDATFVLPEHLVDHALPESVDSQFVQEANQQTPVELLIVDGAVAGSDQLIRSILESAPDRSFEIRVLDSATDGVSQISEILSKSEIDFAAVHLVSHGDDGLIQLGSSTLDSAALSARAEEIAQWADALTEDADLLIYGCNLASSDAGESFVEKMASLTGADVAASDDLTGAEQLGGDWDLEFNTGQIDHEYVLRHSQWFGVLSTVSGTAYIDYNNDGSQDLAASASEVGIPGLAVTAYDSDGNVVDATTTAADGTYTINNVGNIPVRVEFTNAPTGFTESLLDPATADPDAVASVAFTAGVTNSVMNLALHRPSDISDSGDLQIVATCYFFGDGLTGNEPAIIRWDYANEGDYAGQVRGNAPDPATPYVVVATIGEVGSVTGLAYQNEIDTFFAGAHTKRHSGYGSGGSGAIYSITAGGTPVVFATLPNIADPHPTSTIGDATYRDDWDADLATYDLVGKSGLGDVDLSEDGTTVWAMNLFDNQLYEIPIGSTDAPLDLSQHSDSNIVAHDIITAILNEDANALGVNPLQNARPNGLAFHDGMVYIGIVNSAQYDASGVEGVLTNEDLEAYVFRFDPTSPTSAPEKVLEFGLDYQRQAIIDATFAPYTPGAWNPWLSTFPTTYIDGTAVPTADNSEVGYAMPILSDIEFDNDGSMILGFRDRFGDMGGYRQDRPDGSGTDYSVDSAGDILRADYVAGTDSWTIEGDLVYPALPSPDSADTSIEFYDADVYAETNGFGPTIHNEIAQGSLGLVPGYSEVFTSAMDPIDDVFFSGGLIFLDNSTGAESTSGGRTMGISLYTSGTAPSESFGKGNGIGDVEFLSAPGEMEIGDRIWLDTDRDGEQDAGEGNVPDGVTVELYDMTDPLNPVLVGTATTSNGQYLFNDSNVAYSDGGTAVGLRPFTDYEIRLVASDFQSGGLLQDYVATTANAVDDSIDSDAVNQGGIPIVALTTGATGESDHSFDMGLVQTDRGDLPTGYNVTAADDGATHMLDGVTFLGASADAEMDATNTANALGDDSKASDDEDGVTFLSPMVAGTNAEIQVVASVDGFLNAWIDFDGDGTLDVVDVVSVDGVPVAGGTTLNDLALTGGTHSIVVSVPVNAAGDTPARFRFTSDDPAGTLGPDGIWNNGEVEDYVLGAIGNYVWEDNGPGAATALNGVQDGTESGVAGVTVFLLDGTGSRIQDADGNDVSVTTDAAGFYQFSGLPAGDYQVEFVAPAGYLFTQANLGDDATDSDANQSTGITATTSIVAGETDDSIDAGLVRLDLGDLPDSYGTTFGSASGAASHVLDGVKFLGASVDSETDGQPSADATGDGSDEDGIEFTSPLTAGSSATLEVTASTAGFLNAWIDFDTSGTLDEVLVTHVDGVVLGTPTNIDDLALLAGTTELRFDVPATANGTMAARFRFTADAMGGTRSTNSLAPTGEVEDYVLGAIGNFVWEDNGAGGGTGYDGIQNGTEPGVGGVSVFLLDGSGNRIQDAAGNEISTTTDVNGFYQFAGLPPGGYQVEFVAPTGFSFTQQDVGNDALDSDANGSGVTGTTSIVAGEVNDSIDAGIVSFDYGDLPDGYGTTDGSAAGPARHVLDGVTYLGSSVDVDLDGQPTADATGDGADEDGVSFTSPVVAGTSATIEVTGAADGFLNAWIDFDSNGVLDEVTVTHVDGVALGTPTTISDLALTTGTTELRFDVPASATGNMAARFRYTSAAMGASRSPNNTAGSGEVEDYVLGSLGDRVFLDDNIDGLQTAGESGVSGVTVYLLDELENRLLDAAGNEISTTTDGNGDYEFAGLPAGNYRVEFEAPVGLSFTSQDVGGDDAIDSDADLATGVTSQVYAIAANTTEDSVDAGLVEQDRGDLPAGFNVSNADGGPSHTLDGATYLGASVDGELDAANTPDALGDDTGADDEDGVTFLDPMIAGTNARIEVVASADGFLNAWIDFNGNGTFDSGEQIALDRPLTTGANTITVAVPANATGVMAARFRFTSDDPFGALGPDGHWDNGEVEDYVLGAIGDYVWEDNGNGGGVPNDGIQNGTEPPVSGVTVFLLDGTGARIQDADGIDVSTTTDVNGAYEFAGLPAGNYRVQFVAPVGFEFTQANIGNDATDSDADQTTGVTATTTLTPGEVNNTVDAGLVEYDYGDLTDGYGTTNASGLGAAKHVVDDVTFLGAGVDAEADGAPTAAADGDDNDGSDDEDGVTFLSPLMPGVSAEIEVNASTAGFLNGWIDFDSDGVLDEVVVTAVNGVPLGTPANLADIALNSGANTITFDVPANADGNMAARFRFTSDQMGAMRSPNGDWSNGEVEDYVLGSLGDYVWVDNGDGGGGAKDGIQNGTESGVGGVLVTLLDASENPVTDADGNSVTTTTAADGSYRFVGLPAGDYKVHFGQPGIVLTDADQGGDDALDSDADFTTGITGQTYTISANTTETSVDAGILEVDFGDLPDGYGTTGGVDGARHAIETGVYLGSGVDNEIDGQPNASATGDDLDDTDDEDGVLFVTPLVPGRPATIEVSPNVDGYLNAWIDFDSDGTLDEVLVTHVDGVLLGTPVNIDDLNLTAGSHDLTFDVPATATGTMAARFRFSQDAMGSLRSTTGLWRNGEVEDYVLGAIGDYVWIDNGLGGGTGNDGQQNGTEPALAGVTVRLMDSAGNPIVDADGVAITTVTAADGSYEFPGLPDGDYRVQFDLPTGFQFTDTDLGDDSTDSDANESTGLTDQTYTITAGVTNATVDAGLLEQDFGDLPDSYSTLTGSGGAVHGIDGNTYLGSSVDAELDGQPSGTATGDDANTDDEDGVTFLDPMVAGTDARIEVVANSDGFLNAWVDFNGNGTFDAGEQIATDYPLTAGTNVITVSVPATATGVMGARFRFTSDNTGASLGPDGAWDNGEVEDYILGAIGDYAWEDNGAGGGVAFDGVQDGGEPAVSGATVFLLDGSGNRIQDANGNEISTTTDASGAYEFAGLPSGDYSVEFVAPGGYTFTAANVADDATDSDANELTGVTASTNLLPGEVDDTLDAGFVRLDYGDLPDGYGTTNGSTDGSARHVVDGVTYLGGGVDSETDGQPTADATGDGTDEDGVVFSGPLTAGASATINVTTSAVGFLNAWIDFDSDGVLDEVLITHVDGAALGTPVNIDDLALPGGTTELRFDVPANATGNMAARFRYTATAMGAGRSPNGTELSGEVEDYVLGSIGDQVFLDSNNDGLQTGEAGFSTVTVFLLDATGSRIQDAAGVDISTVTDVNGDYEFAGLPAGDYRVEFVAPVGYYIAKTNQGADDAIDSDADEATGITTQTYTIAANTTEDSVDAGLTNRDRGDLRSGFNVSIADGGPSHTLDASTYLGASIDGEADAANTADASGDEADEDGVTFLDPLVAGTNARVEVVANSDGFLNAWVDFNSNGTFDSGEQIVSDEPLTAGSNIITVAVPATATGAMGVRFRFTSDDPAGALGPDGHWDNGEVEDYMLGAIGDYVWEDNGILGGVPLDGEQDASEPPVAGVTVYLLDGSGNRIQDADGNDISTTTDASGRYEFAGLPAGDYQIEFAPGPEYQFTRQDAGSDDTIDSDADVTSGVTDTVSLTPGEVNETIDAGVARFDYGDLDDSYGTTDGAANPGAVHLLDGATYLGATVDSEQDGQPAVDATGDGTDEDGVVFTSPLTAGSNASFEITASVDGILNAWIDFDSDGVLDEIMITHEDGNPLPFPFPLSDWPIVAGTTEIRFNVPANATGNMAARFRFTDDLMGTTRSPNGIAIDEFGVPLAGEVEDYVLGSIGDRVFSDSNSDGLQTGEPGVENVTVYLLDGTGARIQDADGVDISTVTDANGDYEFAGLPAGDYRVEFVAPTGLLFTTANQGADDANDSDADEVTGITSQTYTIAANTTIDTVDAGLVLLDRGDLPTGFNVTSADGGPAHKLDGVTFLGASVDGEVDATNTADASGDGDDEDGVIFLNPLAAGTDAQIEVTASVDGFLNAWIDFNGNNSFDSGEQIAVDEPLVAGTNTLTISVPASATGVMAARFRFTSDSSAGALGPDGEWDNGEVEDYILGSIGDYTFSDNNLDGLQDGGDTALAGVVVNLLDGSGNPILDANGNQVTTTSDASGAYEFAGLPAGTYTVEFIEPAGLDVATANVGANDAIDSDGAISDPVFIGAGETNTTLDAGFVPEPTFTYDYGDLPDSYGTLDADGGPNHLIDGVTFLGSGVDNEADGQSNANATGDGSDEDGVEFLDPLVAGTDARIEVEASVDGYLNAWIDFNGDGMFGAGEQIATDMFLTGGLNEFTISVPPTATGLIGARFRFTADDPAGTLGTGGAATTGEVEDYLLGSIGNFVFTDVNGDGLQDAGDTPLSGVVVNLLDGAGNPVLDANSNAITTTTDAAGWYEFAGLPPGSYSVEFIEPVGLDATTANVGADDSIDSDGPVTTPVSLGAGESNTTLDAGFVTEPILTYDYGDLPDTYSTLDASGGANHQIDGVTFLGSTVDDEADGQPTADASGDIGDEDGVVFATPLVAGTDATIEVTASVDGFLNAWIDFNGNGTFEAAEQIAADFAVTAGTNTINVSVPATATGIMGARFRFTSDDPAGALGADGQWDNGEVEDYILGSIGDLTFNDNNADGLQNAGDTPLAGVVVNLLDGSGNPVLDANGNAISTTTDASGLYEFAGLSAGSYSVEFVTPVGLDITTSNVGADDMADSDGEITAPVAIGAGESNTTLDAGFVPEPAITYDYGDLPDSYETLDANNGANHLIDGVTFLGAGVDNEADGQPSVGANGDGSDENGVVFVTPLVAGADATIEVTASVDGFLNAWIDFNGDGTFDAAEQIAIDEMLTSGVNTLTVSVPATATGIMGARFRFTADDPAGTLGSGGAAASGEVEDYILGSIGDYTFNDVNGNGLQDGGDTPLAGVIVNLLDGSGNPVLDANGNAITTTTDASGAYEFAGLPPESYSVEFVEPTGLDFTSSNVGADDTIDSDGATTSVVIIGAGVSNTTLDAGFVPELYDYGDLPDSYSTLDASGGANHKIDGVTFLGSSVDNEVEGQPSANANGDGLDEDGVTFVNALVAETDADIEVVASVDGFLNAWIDFNSNGTFDAGERIATDLPVTAGTNTITVSVPATATGIMGARFRFTSDDPNGSLGPDGQWDNGEVEDYILGSIGDYTFNDNNEDGLQDAGDTPLSGVVVALLDGAGNPMLDANGNAITTTTDFNGLYEFAGLPAERYSVQFTELAGLDITTSNVGADDSIDSDGLVTAPVTIVAGETNTTLDAGFVTEPPPVYDYGDLPDSYVTLDSSIGANHLIDGVTFLGSSVDDELDGQPTADASGDGDDEDGVVFATPLVAGTDATIEITASVDGFLNAWIDFNGNGTFEGGEQIATDQALTAGLNTLTVSVPANATGVMGARFRFTADHQGGGLSYDDYVDSGEVEDYILGMIGNYTFTDVNADGLQDAGDTALAGVVVNLLDGSGNSILDANGNAISTVTDAAGMYEFAGLPAQSYSVEFVEPTGLDFTTTDVGGDESIDSDGAITAPIALGAGGINRTLDAGFVPQPNPDYDYGDLPDSYETLDASNGARHQLDGVTFLGSSVDHEADGQPSSGATGDVGDEDGVVFVTPLVAGTDATVEVTASVAGYLNAWIDFNGNGTFEGGEQIATDQALTAGVNTLTVSVPANATGVMGARFRFTADDPAGSLGSGGTASTGEVEDYILGMIGNYTFTDVNADGLQDAGDTPLAGVVVNLLDGSGNPILDANGNAISTVTDAVGMYEFAGLPAQSYSVEFVEPVGLDFTTTDVGGDESIDSDGAITAPITLGAGGINRTLDAGFVPEPAITYDYGDLPDSYETLDANNGANHLIDGVTFLGAGVDNESDGQPSSAATGDVGDEDGVVFVTPLVAGTDATIEVTASVAGYLNAWIDFNGNGTFEGGEQIATDQALTAGVNTLTVSVPTNATGVMGARFRFTADDPAGSLGSGGTASSGEVEDYILGMIGNYTFTDVNADGLQDAGDTALAGVVVNLLDGSGNPILDANGNAISTVTDAAGMYEFAGLPAQSYSVEFVEPTGLDFTTTDVGGDESIDSDGAITAPIALGAGGINRTLDAGFVPQPNPDYDYGDLPDSYETLDANNGARHQLDGVTFLGSSVDNETDGQPSSAATGDVGDEDGVVFVTPLVAGTDATIEVTASVAGYLNAWIDFNGNGTFDSGEQIASDQLLSAGVNTLTVGVPTNATGVMGARFRFTADDPAGSLGSGGTASTGEVEDYILGMIGNYTFTDVNADGLQDAGDTALAGVVVNLLDGSGNPILDANGNAISTVTDAAGMYEFAGLPAQSYSVEFVEPTGLDFTTTDVGGDESIDSDGAITAPITLGAGGINRTLDAGFVPEPAITYDYGDLPDGYGTLDANNGANHQIDGTTYLGSTVDNEADGQPTFDATGDGADEDGVVFTSPLVAGFTASVEITTSAAGFLNAWIDFDSDGVLDEVLVAHVDGTALSTPTNIDDLALAAGTTELQFDVPANATGTMAARFRYTAEAMGAARSPVGSAPTGEVEDYVLGAIGDKVFADANGDGVYNSGEATVPGVRVYLLNSLGRRMIDAENRQIFTTTDAVGCYEFAGLPPGTYHVEFQPPPGTFLSPPNQGGDDDVDSDPDPDVGVQPQIQSQTPPITVLPGVYDDSVDAGLTTRDFGDLPTGYHVAQNINGASHTLDGSTYLGATVDAEADGVNSAGAISDDNDGTDDEDGVVFLTPLTAGSTATIEVTASTVGYLNAWIDFNGDTTFDAADQIATDLLLQLGVNTITVNVPADATGVMGARFRFTSDDTAGAIGPNGHWGNGEVEDYVLNAIGDYVWQDNGDSVQSGGDVRITGIGLYLLDENGVRIQDAAGNYIYTVTDSNGRYEFAGLPDGDYRIEIGSSPYSIVDQNVGGDDASDSDLDPITGISDVVSVSGGELNDTLDVGLGLFDFGDLPSLYGETTLEDDGARHIFDSLVRLGSAVGVETTGTHSDDALFDDNDFGTDDEDGVLFLSPLVPGTAANIQVTGAGFLNAWIDFNSDGVLDEVTVTAIDGVPLATPSSISDLSIGGTHVLTIEVPADATGTMAARFRLSADAMGTARSTSGLGGRGEVEDYVLGAIGDRVFFDTGAGTTGNGLQDAGETGAPGVNVYLLDAAGNRLTDANGNDVVTVTDASGLYEFPGLPEGDYRVEFELPAGHTFTIANVGSDLAVDSNANRTTGITDAVYSIAPGETNPNVDAGLLPLASLGDRVWFDVDADGVQDADEAGLNGIDIQIEVDIDGDGTSDYTETTTTSGDGEYLFPALPPGTVTVTMVNPPAGYRGTFSADGGATDIFDGTLDPNQDRRDVDFGLTGISSLAGTVHEDGVDDADEPFFIDGVQDTGEPGIPNVTITLQGVTDSGIPFTKTTTTDSAGDYRFLDLPPGTYTIIETQPTSSPLTASSPNYVDGLDTIGSLGGAAASNSLIADQHSAILLGVDEHGTDYDFSEIPEARTDGYVFVDANDNGVFDPGERGIPEVPVTLSGVDVFGTPVLRTTTTDANGFYEFTSLYAGTYDLNEIQPTQFEDGQEQNGSVPVIVSNDNFGGLSLIWGDNTFSYNFGELDNSTTSGNPPVFRTFPPITRSSRIDPGLPGPGPIYPGIPIFSNGGVLSLDSGRPVTGGYSIENQLLDACCCEIVVDPCSVCEEPVVVDACGQELVRPTTPVEYVAPPTPIGLGEAVGEVEVPQAIEILEAESEAELEEVVELEEFVEEETETIELSADANSETDSPAARIDEAAPTVVPNLPTFLQRFTGWMRSSSD</sequence>
<feature type="domain" description="SD-repeat containing protein B" evidence="6">
    <location>
        <begin position="3473"/>
        <end position="3596"/>
    </location>
</feature>
<feature type="domain" description="GEVED" evidence="7">
    <location>
        <begin position="3111"/>
        <end position="3196"/>
    </location>
</feature>
<feature type="region of interest" description="Disordered" evidence="4">
    <location>
        <begin position="6600"/>
        <end position="6641"/>
    </location>
</feature>
<feature type="domain" description="SD-repeat containing protein B" evidence="6">
    <location>
        <begin position="3774"/>
        <end position="3891"/>
    </location>
</feature>
<feature type="domain" description="SD-repeat containing protein B" evidence="6">
    <location>
        <begin position="857"/>
        <end position="994"/>
    </location>
</feature>
<feature type="domain" description="GEVED" evidence="7">
    <location>
        <begin position="5069"/>
        <end position="5143"/>
    </location>
</feature>
<evidence type="ECO:0000256" key="1">
    <source>
        <dbReference type="ARBA" id="ARBA00004613"/>
    </source>
</evidence>
<feature type="region of interest" description="Disordered" evidence="4">
    <location>
        <begin position="5572"/>
        <end position="5591"/>
    </location>
</feature>
<feature type="region of interest" description="Disordered" evidence="4">
    <location>
        <begin position="1326"/>
        <end position="1350"/>
    </location>
</feature>
<feature type="domain" description="GEVED" evidence="7">
    <location>
        <begin position="3679"/>
        <end position="3771"/>
    </location>
</feature>
<gene>
    <name evidence="8" type="primary">sdrD_2</name>
    <name evidence="8" type="ORF">MFFC18_42470</name>
</gene>
<feature type="domain" description="SD-repeat containing protein B" evidence="6">
    <location>
        <begin position="6245"/>
        <end position="6358"/>
    </location>
</feature>
<feature type="domain" description="GEVED" evidence="7">
    <location>
        <begin position="6168"/>
        <end position="6243"/>
    </location>
</feature>
<keyword evidence="3" id="KW-0732">Signal</keyword>
<feature type="domain" description="SD-repeat containing protein B" evidence="6">
    <location>
        <begin position="5970"/>
        <end position="6083"/>
    </location>
</feature>
<feature type="domain" description="GEVED" evidence="7">
    <location>
        <begin position="4246"/>
        <end position="4321"/>
    </location>
</feature>
<feature type="domain" description="GEVED" evidence="7">
    <location>
        <begin position="3972"/>
        <end position="4046"/>
    </location>
</feature>
<evidence type="ECO:0000256" key="3">
    <source>
        <dbReference type="ARBA" id="ARBA00022729"/>
    </source>
</evidence>
<feature type="domain" description="SD-repeat containing protein B" evidence="6">
    <location>
        <begin position="5420"/>
        <end position="5533"/>
    </location>
</feature>
<feature type="domain" description="GEVED" evidence="7">
    <location>
        <begin position="1079"/>
        <end position="1164"/>
    </location>
</feature>
<feature type="domain" description="GEVED" evidence="7">
    <location>
        <begin position="5344"/>
        <end position="5418"/>
    </location>
</feature>
<feature type="compositionally biased region" description="Low complexity" evidence="4">
    <location>
        <begin position="6627"/>
        <end position="6641"/>
    </location>
</feature>
<feature type="domain" description="GEVED" evidence="7">
    <location>
        <begin position="6444"/>
        <end position="6529"/>
    </location>
</feature>
<feature type="region of interest" description="Disordered" evidence="4">
    <location>
        <begin position="4475"/>
        <end position="4494"/>
    </location>
</feature>
<feature type="domain" description="SD-repeat containing protein B" evidence="6">
    <location>
        <begin position="7104"/>
        <end position="7226"/>
    </location>
</feature>
<feature type="domain" description="GEVED" evidence="7">
    <location>
        <begin position="7017"/>
        <end position="7101"/>
    </location>
</feature>
<feature type="domain" description="SD-repeat containing protein B" evidence="6">
    <location>
        <begin position="7230"/>
        <end position="7327"/>
    </location>
</feature>
<feature type="domain" description="DUF4347" evidence="5">
    <location>
        <begin position="66"/>
        <end position="226"/>
    </location>
</feature>
<dbReference type="Pfam" id="PF20009">
    <property type="entry name" value="GEVED"/>
    <property type="match status" value="21"/>
</dbReference>
<dbReference type="InterPro" id="IPR013783">
    <property type="entry name" value="Ig-like_fold"/>
</dbReference>
<feature type="compositionally biased region" description="Acidic residues" evidence="4">
    <location>
        <begin position="6616"/>
        <end position="6626"/>
    </location>
</feature>
<feature type="domain" description="GEVED" evidence="7">
    <location>
        <begin position="1664"/>
        <end position="1749"/>
    </location>
</feature>
<keyword evidence="9" id="KW-1185">Reference proteome</keyword>
<feature type="domain" description="GEVED" evidence="7">
    <location>
        <begin position="2830"/>
        <end position="2904"/>
    </location>
</feature>
<dbReference type="PANTHER" id="PTHR23303:SF15">
    <property type="entry name" value="COLOSSIN-A"/>
    <property type="match status" value="1"/>
</dbReference>
<proteinExistence type="predicted"/>
<evidence type="ECO:0000259" key="7">
    <source>
        <dbReference type="Pfam" id="PF20009"/>
    </source>
</evidence>
<feature type="domain" description="SD-repeat containing protein B" evidence="6">
    <location>
        <begin position="1460"/>
        <end position="1581"/>
    </location>
</feature>
<dbReference type="InterPro" id="IPR006626">
    <property type="entry name" value="PbH1"/>
</dbReference>
<accession>A0A5B9PD68</accession>
<feature type="compositionally biased region" description="Low complexity" evidence="4">
    <location>
        <begin position="3070"/>
        <end position="3080"/>
    </location>
</feature>
<feature type="domain" description="SD-repeat containing protein B" evidence="6">
    <location>
        <begin position="239"/>
        <end position="319"/>
    </location>
</feature>
<dbReference type="PANTHER" id="PTHR23303">
    <property type="entry name" value="CARBOXYPEPTIDASE REGULATORY REGION-CONTAINING"/>
    <property type="match status" value="1"/>
</dbReference>
<feature type="domain" description="GEVED" evidence="7">
    <location>
        <begin position="2239"/>
        <end position="2324"/>
    </location>
</feature>
<dbReference type="STRING" id="980251.GCA_001642875_01324"/>
<feature type="domain" description="GEVED" evidence="7">
    <location>
        <begin position="6740"/>
        <end position="6816"/>
    </location>
</feature>
<feature type="domain" description="SD-repeat containing protein B" evidence="6">
    <location>
        <begin position="4048"/>
        <end position="4161"/>
    </location>
</feature>
<dbReference type="InterPro" id="IPR025592">
    <property type="entry name" value="DUF4347"/>
</dbReference>
<feature type="compositionally biased region" description="Polar residues" evidence="4">
    <location>
        <begin position="4206"/>
        <end position="4215"/>
    </location>
</feature>
<comment type="subcellular location">
    <subcellularLocation>
        <location evidence="1">Secreted</location>
    </subcellularLocation>
</comment>
<organism evidence="8 9">
    <name type="scientific">Mariniblastus fucicola</name>
    <dbReference type="NCBI Taxonomy" id="980251"/>
    <lineage>
        <taxon>Bacteria</taxon>
        <taxon>Pseudomonadati</taxon>
        <taxon>Planctomycetota</taxon>
        <taxon>Planctomycetia</taxon>
        <taxon>Pirellulales</taxon>
        <taxon>Pirellulaceae</taxon>
        <taxon>Mariniblastus</taxon>
    </lineage>
</organism>
<dbReference type="Pfam" id="PF14252">
    <property type="entry name" value="DUF4347"/>
    <property type="match status" value="1"/>
</dbReference>
<feature type="domain" description="SD-repeat containing protein B" evidence="6">
    <location>
        <begin position="7480"/>
        <end position="7557"/>
    </location>
</feature>
<dbReference type="InterPro" id="IPR033764">
    <property type="entry name" value="Sdr_B"/>
</dbReference>
<feature type="domain" description="SD-repeat containing protein B" evidence="6">
    <location>
        <begin position="4598"/>
        <end position="4711"/>
    </location>
</feature>
<feature type="region of interest" description="Disordered" evidence="4">
    <location>
        <begin position="2781"/>
        <end position="2802"/>
    </location>
</feature>
<dbReference type="SUPFAM" id="SSF117074">
    <property type="entry name" value="Hypothetical protein PA1324"/>
    <property type="match status" value="27"/>
</dbReference>
<feature type="domain" description="GEVED" evidence="7">
    <location>
        <begin position="5893"/>
        <end position="5968"/>
    </location>
</feature>
<evidence type="ECO:0000313" key="8">
    <source>
        <dbReference type="EMBL" id="QEG24328.1"/>
    </source>
</evidence>
<feature type="domain" description="SD-repeat containing protein B" evidence="6">
    <location>
        <begin position="4873"/>
        <end position="4986"/>
    </location>
</feature>
<dbReference type="Pfam" id="PF17210">
    <property type="entry name" value="SdrD_B"/>
    <property type="match status" value="27"/>
</dbReference>
<name>A0A5B9PD68_9BACT</name>
<dbReference type="RefSeq" id="WP_075084084.1">
    <property type="nucleotide sequence ID" value="NZ_CP042912.1"/>
</dbReference>
<reference evidence="8 9" key="1">
    <citation type="submission" date="2019-08" db="EMBL/GenBank/DDBJ databases">
        <title>Deep-cultivation of Planctomycetes and their phenomic and genomic characterization uncovers novel biology.</title>
        <authorList>
            <person name="Wiegand S."/>
            <person name="Jogler M."/>
            <person name="Boedeker C."/>
            <person name="Pinto D."/>
            <person name="Vollmers J."/>
            <person name="Rivas-Marin E."/>
            <person name="Kohn T."/>
            <person name="Peeters S.H."/>
            <person name="Heuer A."/>
            <person name="Rast P."/>
            <person name="Oberbeckmann S."/>
            <person name="Bunk B."/>
            <person name="Jeske O."/>
            <person name="Meyerdierks A."/>
            <person name="Storesund J.E."/>
            <person name="Kallscheuer N."/>
            <person name="Luecker S."/>
            <person name="Lage O.M."/>
            <person name="Pohl T."/>
            <person name="Merkel B.J."/>
            <person name="Hornburger P."/>
            <person name="Mueller R.-W."/>
            <person name="Bruemmer F."/>
            <person name="Labrenz M."/>
            <person name="Spormann A.M."/>
            <person name="Op den Camp H."/>
            <person name="Overmann J."/>
            <person name="Amann R."/>
            <person name="Jetten M.S.M."/>
            <person name="Mascher T."/>
            <person name="Medema M.H."/>
            <person name="Devos D.P."/>
            <person name="Kaster A.-K."/>
            <person name="Ovreas L."/>
            <person name="Rohde M."/>
            <person name="Galperin M.Y."/>
            <person name="Jogler C."/>
        </authorList>
    </citation>
    <scope>NUCLEOTIDE SEQUENCE [LARGE SCALE GENOMIC DNA]</scope>
    <source>
        <strain evidence="8 9">FC18</strain>
    </source>
</reference>
<feature type="domain" description="SD-repeat containing protein B" evidence="6">
    <location>
        <begin position="2623"/>
        <end position="2746"/>
    </location>
</feature>
<protein>
    <submittedName>
        <fullName evidence="8">Serine-aspartate repeat-containing protein D</fullName>
    </submittedName>
</protein>
<feature type="domain" description="GEVED" evidence="7">
    <location>
        <begin position="4797"/>
        <end position="4871"/>
    </location>
</feature>
<dbReference type="Gene3D" id="2.60.40.10">
    <property type="entry name" value="Immunoglobulins"/>
    <property type="match status" value="27"/>
</dbReference>
<feature type="domain" description="GEVED" evidence="7">
    <location>
        <begin position="3397"/>
        <end position="3471"/>
    </location>
</feature>
<feature type="domain" description="SD-repeat containing protein B" evidence="6">
    <location>
        <begin position="6532"/>
        <end position="6633"/>
    </location>
</feature>
<feature type="domain" description="SD-repeat containing protein B" evidence="6">
    <location>
        <begin position="7361"/>
        <end position="7426"/>
    </location>
</feature>
<feature type="domain" description="SD-repeat containing protein B" evidence="6">
    <location>
        <begin position="1752"/>
        <end position="1870"/>
    </location>
</feature>
<dbReference type="SMART" id="SM00710">
    <property type="entry name" value="PbH1"/>
    <property type="match status" value="15"/>
</dbReference>
<feature type="domain" description="SD-repeat containing protein B" evidence="6">
    <location>
        <begin position="2327"/>
        <end position="2450"/>
    </location>
</feature>
<dbReference type="Proteomes" id="UP000322214">
    <property type="component" value="Chromosome"/>
</dbReference>
<feature type="region of interest" description="Disordered" evidence="4">
    <location>
        <begin position="3063"/>
        <end position="3085"/>
    </location>
</feature>
<feature type="domain" description="GEVED" evidence="7">
    <location>
        <begin position="2534"/>
        <end position="2620"/>
    </location>
</feature>
<dbReference type="GO" id="GO:0005576">
    <property type="term" value="C:extracellular region"/>
    <property type="evidence" value="ECO:0007669"/>
    <property type="project" value="UniProtKB-SubCell"/>
</dbReference>
<feature type="domain" description="SD-repeat containing protein B" evidence="6">
    <location>
        <begin position="6817"/>
        <end position="6932"/>
    </location>
</feature>
<feature type="domain" description="SD-repeat containing protein B" evidence="6">
    <location>
        <begin position="1167"/>
        <end position="1289"/>
    </location>
</feature>
<feature type="domain" description="GEVED" evidence="7">
    <location>
        <begin position="5618"/>
        <end position="5693"/>
    </location>
</feature>
<dbReference type="EMBL" id="CP042912">
    <property type="protein sequence ID" value="QEG24328.1"/>
    <property type="molecule type" value="Genomic_DNA"/>
</dbReference>
<feature type="domain" description="SD-repeat containing protein B" evidence="6">
    <location>
        <begin position="2906"/>
        <end position="3028"/>
    </location>
</feature>
<dbReference type="InterPro" id="IPR045474">
    <property type="entry name" value="GEVED"/>
</dbReference>
<evidence type="ECO:0000256" key="2">
    <source>
        <dbReference type="ARBA" id="ARBA00022525"/>
    </source>
</evidence>
<dbReference type="InterPro" id="IPR051417">
    <property type="entry name" value="SDr/BOS_complex"/>
</dbReference>
<keyword evidence="2" id="KW-0964">Secreted</keyword>